<keyword evidence="4 7" id="KW-0812">Transmembrane</keyword>
<gene>
    <name evidence="9" type="ORF">DT076_02585</name>
</gene>
<dbReference type="AlphaFoldDB" id="A0A367Z0C9"/>
<dbReference type="Pfam" id="PF00528">
    <property type="entry name" value="BPD_transp_1"/>
    <property type="match status" value="1"/>
</dbReference>
<dbReference type="PROSITE" id="PS50928">
    <property type="entry name" value="ABC_TM1"/>
    <property type="match status" value="1"/>
</dbReference>
<evidence type="ECO:0000256" key="1">
    <source>
        <dbReference type="ARBA" id="ARBA00004651"/>
    </source>
</evidence>
<evidence type="ECO:0000256" key="2">
    <source>
        <dbReference type="ARBA" id="ARBA00022448"/>
    </source>
</evidence>
<name>A0A367Z0C9_9ACTN</name>
<feature type="domain" description="ABC transmembrane type-1" evidence="8">
    <location>
        <begin position="75"/>
        <end position="263"/>
    </location>
</feature>
<feature type="transmembrane region" description="Helical" evidence="7">
    <location>
        <begin position="204"/>
        <end position="222"/>
    </location>
</feature>
<dbReference type="InterPro" id="IPR000515">
    <property type="entry name" value="MetI-like"/>
</dbReference>
<dbReference type="SUPFAM" id="SSF161098">
    <property type="entry name" value="MetI-like"/>
    <property type="match status" value="1"/>
</dbReference>
<dbReference type="Gene3D" id="1.10.3720.10">
    <property type="entry name" value="MetI-like"/>
    <property type="match status" value="1"/>
</dbReference>
<organism evidence="9 10">
    <name type="scientific">Desertihabitans brevis</name>
    <dbReference type="NCBI Taxonomy" id="2268447"/>
    <lineage>
        <taxon>Bacteria</taxon>
        <taxon>Bacillati</taxon>
        <taxon>Actinomycetota</taxon>
        <taxon>Actinomycetes</taxon>
        <taxon>Propionibacteriales</taxon>
        <taxon>Propionibacteriaceae</taxon>
        <taxon>Desertihabitans</taxon>
    </lineage>
</organism>
<comment type="caution">
    <text evidence="9">The sequence shown here is derived from an EMBL/GenBank/DDBJ whole genome shotgun (WGS) entry which is preliminary data.</text>
</comment>
<comment type="subcellular location">
    <subcellularLocation>
        <location evidence="1 7">Cell membrane</location>
        <topology evidence="1 7">Multi-pass membrane protein</topology>
    </subcellularLocation>
</comment>
<evidence type="ECO:0000256" key="6">
    <source>
        <dbReference type="ARBA" id="ARBA00023136"/>
    </source>
</evidence>
<accession>A0A367Z0C9</accession>
<keyword evidence="2 7" id="KW-0813">Transport</keyword>
<feature type="transmembrane region" description="Helical" evidence="7">
    <location>
        <begin position="144"/>
        <end position="164"/>
    </location>
</feature>
<evidence type="ECO:0000256" key="7">
    <source>
        <dbReference type="RuleBase" id="RU363032"/>
    </source>
</evidence>
<feature type="transmembrane region" description="Helical" evidence="7">
    <location>
        <begin position="242"/>
        <end position="259"/>
    </location>
</feature>
<dbReference type="GO" id="GO:0010438">
    <property type="term" value="P:cellular response to sulfur starvation"/>
    <property type="evidence" value="ECO:0007669"/>
    <property type="project" value="TreeGrafter"/>
</dbReference>
<dbReference type="GO" id="GO:0055085">
    <property type="term" value="P:transmembrane transport"/>
    <property type="evidence" value="ECO:0007669"/>
    <property type="project" value="InterPro"/>
</dbReference>
<feature type="transmembrane region" description="Helical" evidence="7">
    <location>
        <begin position="119"/>
        <end position="138"/>
    </location>
</feature>
<dbReference type="PANTHER" id="PTHR30151:SF25">
    <property type="entry name" value="TAURINE TRANSPORT SYSTEM PERMEASE PROTEIN TAUC"/>
    <property type="match status" value="1"/>
</dbReference>
<keyword evidence="10" id="KW-1185">Reference proteome</keyword>
<evidence type="ECO:0000256" key="4">
    <source>
        <dbReference type="ARBA" id="ARBA00022692"/>
    </source>
</evidence>
<dbReference type="InterPro" id="IPR035906">
    <property type="entry name" value="MetI-like_sf"/>
</dbReference>
<dbReference type="Proteomes" id="UP000252770">
    <property type="component" value="Unassembled WGS sequence"/>
</dbReference>
<evidence type="ECO:0000256" key="5">
    <source>
        <dbReference type="ARBA" id="ARBA00022989"/>
    </source>
</evidence>
<comment type="similarity">
    <text evidence="7">Belongs to the binding-protein-dependent transport system permease family.</text>
</comment>
<reference evidence="9 10" key="1">
    <citation type="submission" date="2018-07" db="EMBL/GenBank/DDBJ databases">
        <title>Desertimonas flava gen. nov. sp. nov.</title>
        <authorList>
            <person name="Liu S."/>
        </authorList>
    </citation>
    <scope>NUCLEOTIDE SEQUENCE [LARGE SCALE GENOMIC DNA]</scope>
    <source>
        <strain evidence="9 10">16Sb5-5</strain>
    </source>
</reference>
<evidence type="ECO:0000313" key="10">
    <source>
        <dbReference type="Proteomes" id="UP000252770"/>
    </source>
</evidence>
<feature type="transmembrane region" description="Helical" evidence="7">
    <location>
        <begin position="86"/>
        <end position="107"/>
    </location>
</feature>
<evidence type="ECO:0000256" key="3">
    <source>
        <dbReference type="ARBA" id="ARBA00022475"/>
    </source>
</evidence>
<dbReference type="GO" id="GO:0005886">
    <property type="term" value="C:plasma membrane"/>
    <property type="evidence" value="ECO:0007669"/>
    <property type="project" value="UniProtKB-SubCell"/>
</dbReference>
<protein>
    <submittedName>
        <fullName evidence="9">ABC transporter permease subunit</fullName>
    </submittedName>
</protein>
<dbReference type="CDD" id="cd06261">
    <property type="entry name" value="TM_PBP2"/>
    <property type="match status" value="1"/>
</dbReference>
<sequence length="276" mass="29024">MVLPTLARPAPRVPRRRPARGRLRGGAVLLPLAALAVAVALQEALTRTGVLPGSYFPPASQTAAALLVELGGATLWQTLGSTVSTWLLALLIAVPLGTAVGTVLGLVRPVEAFLRPVVEFLRPIPSVALIPLVVLTIGTSARSALFLAVFASFWQVLVPAIAGVRSAHPIALDTARSYSFTLWQRLRWVQLAAMLPHLATATRLATSTSLILVVTAEIIIGIPGLGHEITMSRSVGNPARMYAYIVVSGVAGIVINAVVKRLERALFVSHGIGAQA</sequence>
<keyword evidence="5 7" id="KW-1133">Transmembrane helix</keyword>
<evidence type="ECO:0000259" key="8">
    <source>
        <dbReference type="PROSITE" id="PS50928"/>
    </source>
</evidence>
<dbReference type="PANTHER" id="PTHR30151">
    <property type="entry name" value="ALKANE SULFONATE ABC TRANSPORTER-RELATED, MEMBRANE SUBUNIT"/>
    <property type="match status" value="1"/>
</dbReference>
<evidence type="ECO:0000313" key="9">
    <source>
        <dbReference type="EMBL" id="RCK71538.1"/>
    </source>
</evidence>
<proteinExistence type="inferred from homology"/>
<dbReference type="EMBL" id="QOUI01000001">
    <property type="protein sequence ID" value="RCK71538.1"/>
    <property type="molecule type" value="Genomic_DNA"/>
</dbReference>
<keyword evidence="3" id="KW-1003">Cell membrane</keyword>
<keyword evidence="6 7" id="KW-0472">Membrane</keyword>